<comment type="caution">
    <text evidence="1">The sequence shown here is derived from an EMBL/GenBank/DDBJ whole genome shotgun (WGS) entry which is preliminary data.</text>
</comment>
<accession>A0ABT5L7E2</accession>
<evidence type="ECO:0008006" key="3">
    <source>
        <dbReference type="Google" id="ProtNLM"/>
    </source>
</evidence>
<proteinExistence type="predicted"/>
<dbReference type="EMBL" id="JAQQXP010000004">
    <property type="protein sequence ID" value="MDC8832984.1"/>
    <property type="molecule type" value="Genomic_DNA"/>
</dbReference>
<organism evidence="1 2">
    <name type="scientific">Alteromonas gilva</name>
    <dbReference type="NCBI Taxonomy" id="2987522"/>
    <lineage>
        <taxon>Bacteria</taxon>
        <taxon>Pseudomonadati</taxon>
        <taxon>Pseudomonadota</taxon>
        <taxon>Gammaproteobacteria</taxon>
        <taxon>Alteromonadales</taxon>
        <taxon>Alteromonadaceae</taxon>
        <taxon>Alteromonas/Salinimonas group</taxon>
        <taxon>Alteromonas</taxon>
    </lineage>
</organism>
<name>A0ABT5L7E2_9ALTE</name>
<protein>
    <recommendedName>
        <fullName evidence="3">Sulfurtransferase TusA family protein</fullName>
    </recommendedName>
</protein>
<dbReference type="InterPro" id="IPR036868">
    <property type="entry name" value="TusA-like_sf"/>
</dbReference>
<keyword evidence="2" id="KW-1185">Reference proteome</keyword>
<reference evidence="1 2" key="1">
    <citation type="submission" date="2022-10" db="EMBL/GenBank/DDBJ databases">
        <title>Alteromonas sp. chi3 Genome sequencing.</title>
        <authorList>
            <person name="Park S."/>
        </authorList>
    </citation>
    <scope>NUCLEOTIDE SEQUENCE [LARGE SCALE GENOMIC DNA]</scope>
    <source>
        <strain evidence="2">chi3</strain>
    </source>
</reference>
<sequence>MSTSIAQFDARQLKCPAFSLPVRRFLNELPNGKLAHIVTEEPRAHARMKHICSVYGWKLKNHVEGDLHHFIVDKHSAESVQNV</sequence>
<evidence type="ECO:0000313" key="2">
    <source>
        <dbReference type="Proteomes" id="UP001218788"/>
    </source>
</evidence>
<dbReference type="Proteomes" id="UP001218788">
    <property type="component" value="Unassembled WGS sequence"/>
</dbReference>
<dbReference type="RefSeq" id="WP_273642892.1">
    <property type="nucleotide sequence ID" value="NZ_JAQQXP010000004.1"/>
</dbReference>
<evidence type="ECO:0000313" key="1">
    <source>
        <dbReference type="EMBL" id="MDC8832984.1"/>
    </source>
</evidence>
<dbReference type="SUPFAM" id="SSF64307">
    <property type="entry name" value="SirA-like"/>
    <property type="match status" value="1"/>
</dbReference>
<dbReference type="Gene3D" id="3.30.110.40">
    <property type="entry name" value="TusA-like domain"/>
    <property type="match status" value="1"/>
</dbReference>
<gene>
    <name evidence="1" type="ORF">OIK42_19695</name>
</gene>